<evidence type="ECO:0000256" key="3">
    <source>
        <dbReference type="ARBA" id="ARBA00022750"/>
    </source>
</evidence>
<evidence type="ECO:0000256" key="8">
    <source>
        <dbReference type="SAM" id="SignalP"/>
    </source>
</evidence>
<dbReference type="Proteomes" id="UP000325315">
    <property type="component" value="Unassembled WGS sequence"/>
</dbReference>
<sequence length="468" mass="51935">MERNISLVSLLCFIIFNGCLVLDADAVKSQRSEKLKLIHRHSPELGHNPGTTLGPPKNSEERLKQLVQSDKARLHAIKRRLGVVGKANDWVELPFRSAADMGVGQYFVSLRMGTPAHTFTLLVDTGSCLTWLKCKYLCLDCSAVPWAGGRFFSPNESSSFKSIPCSSQECKTIDKTSTLPTCPHPNAPCYFDYSYLDGLNVGGTYFNETVKFRFSNGRKKGLEMTMGCIDDLNQPKRFQKIDGVLALGLSPLSFAVKAAHEFGGKFSFCLENHWIIKSESSYLVFGSEDQVPNMQFTDLLTEESKMTSLYPIKVTGISVNGTMLDIPSYVWDMTDKEAGGMIVDSGTTITHLVEQAFDKVIAAFEPSLSMYNKTKGNLNYCFSDPPAGEFDESRIPRLALHFEGGAKLEPAVGSYIFDDSEGVKCLGFTRVAWPETNILGNFLMQNHLWEFDLANKKVGFAPSKCMLD</sequence>
<keyword evidence="8" id="KW-0732">Signal</keyword>
<dbReference type="CDD" id="cd05476">
    <property type="entry name" value="pepsin_A_like_plant"/>
    <property type="match status" value="1"/>
</dbReference>
<keyword evidence="11" id="KW-1185">Reference proteome</keyword>
<dbReference type="GO" id="GO:0004190">
    <property type="term" value="F:aspartic-type endopeptidase activity"/>
    <property type="evidence" value="ECO:0007669"/>
    <property type="project" value="UniProtKB-KW"/>
</dbReference>
<dbReference type="InterPro" id="IPR033121">
    <property type="entry name" value="PEPTIDASE_A1"/>
</dbReference>
<comment type="similarity">
    <text evidence="1">Belongs to the peptidase A1 family.</text>
</comment>
<evidence type="ECO:0000313" key="10">
    <source>
        <dbReference type="EMBL" id="KAA3474757.1"/>
    </source>
</evidence>
<evidence type="ECO:0000313" key="11">
    <source>
        <dbReference type="Proteomes" id="UP000325315"/>
    </source>
</evidence>
<feature type="region of interest" description="Disordered" evidence="7">
    <location>
        <begin position="38"/>
        <end position="58"/>
    </location>
</feature>
<dbReference type="Pfam" id="PF14543">
    <property type="entry name" value="TAXi_N"/>
    <property type="match status" value="1"/>
</dbReference>
<dbReference type="InterPro" id="IPR032799">
    <property type="entry name" value="TAXi_C"/>
</dbReference>
<dbReference type="PANTHER" id="PTHR47967">
    <property type="entry name" value="OS07G0603500 PROTEIN-RELATED"/>
    <property type="match status" value="1"/>
</dbReference>
<dbReference type="InterPro" id="IPR032861">
    <property type="entry name" value="TAXi_N"/>
</dbReference>
<dbReference type="OrthoDB" id="2747330at2759"/>
<dbReference type="EMBL" id="SMMG02000005">
    <property type="protein sequence ID" value="KAA3474757.1"/>
    <property type="molecule type" value="Genomic_DNA"/>
</dbReference>
<keyword evidence="3" id="KW-0064">Aspartyl protease</keyword>
<proteinExistence type="inferred from homology"/>
<feature type="active site" evidence="6">
    <location>
        <position position="344"/>
    </location>
</feature>
<dbReference type="InterPro" id="IPR051708">
    <property type="entry name" value="Plant_Aspart_Prot_A1"/>
</dbReference>
<keyword evidence="2" id="KW-0645">Protease</keyword>
<dbReference type="PRINTS" id="PR00792">
    <property type="entry name" value="PEPSIN"/>
</dbReference>
<feature type="chain" id="PRO_5022988031" evidence="8">
    <location>
        <begin position="27"/>
        <end position="468"/>
    </location>
</feature>
<evidence type="ECO:0000256" key="4">
    <source>
        <dbReference type="ARBA" id="ARBA00022801"/>
    </source>
</evidence>
<dbReference type="Pfam" id="PF14541">
    <property type="entry name" value="TAXi_C"/>
    <property type="match status" value="1"/>
</dbReference>
<feature type="signal peptide" evidence="8">
    <location>
        <begin position="1"/>
        <end position="26"/>
    </location>
</feature>
<dbReference type="PANTHER" id="PTHR47967:SF37">
    <property type="entry name" value="ASPARTIC PROTEINASE NEPENTHESIN-1-LIKE"/>
    <property type="match status" value="1"/>
</dbReference>
<dbReference type="GO" id="GO:0006508">
    <property type="term" value="P:proteolysis"/>
    <property type="evidence" value="ECO:0007669"/>
    <property type="project" value="UniProtKB-KW"/>
</dbReference>
<evidence type="ECO:0000256" key="2">
    <source>
        <dbReference type="ARBA" id="ARBA00022670"/>
    </source>
</evidence>
<dbReference type="InterPro" id="IPR034161">
    <property type="entry name" value="Pepsin-like_plant"/>
</dbReference>
<dbReference type="SUPFAM" id="SSF50630">
    <property type="entry name" value="Acid proteases"/>
    <property type="match status" value="1"/>
</dbReference>
<reference evidence="11" key="1">
    <citation type="journal article" date="2019" name="Plant Biotechnol. J.">
        <title>Genome sequencing of the Australian wild diploid species Gossypium australe highlights disease resistance and delayed gland morphogenesis.</title>
        <authorList>
            <person name="Cai Y."/>
            <person name="Cai X."/>
            <person name="Wang Q."/>
            <person name="Wang P."/>
            <person name="Zhang Y."/>
            <person name="Cai C."/>
            <person name="Xu Y."/>
            <person name="Wang K."/>
            <person name="Zhou Z."/>
            <person name="Wang C."/>
            <person name="Geng S."/>
            <person name="Li B."/>
            <person name="Dong Q."/>
            <person name="Hou Y."/>
            <person name="Wang H."/>
            <person name="Ai P."/>
            <person name="Liu Z."/>
            <person name="Yi F."/>
            <person name="Sun M."/>
            <person name="An G."/>
            <person name="Cheng J."/>
            <person name="Zhang Y."/>
            <person name="Shi Q."/>
            <person name="Xie Y."/>
            <person name="Shi X."/>
            <person name="Chang Y."/>
            <person name="Huang F."/>
            <person name="Chen Y."/>
            <person name="Hong S."/>
            <person name="Mi L."/>
            <person name="Sun Q."/>
            <person name="Zhang L."/>
            <person name="Zhou B."/>
            <person name="Peng R."/>
            <person name="Zhang X."/>
            <person name="Liu F."/>
        </authorList>
    </citation>
    <scope>NUCLEOTIDE SEQUENCE [LARGE SCALE GENOMIC DNA]</scope>
    <source>
        <strain evidence="11">cv. PA1801</strain>
    </source>
</reference>
<evidence type="ECO:0000259" key="9">
    <source>
        <dbReference type="PROSITE" id="PS51767"/>
    </source>
</evidence>
<evidence type="ECO:0000256" key="6">
    <source>
        <dbReference type="PIRSR" id="PIRSR601461-1"/>
    </source>
</evidence>
<dbReference type="InterPro" id="IPR001461">
    <property type="entry name" value="Aspartic_peptidase_A1"/>
</dbReference>
<protein>
    <submittedName>
        <fullName evidence="10">Aspartic proteinase nepenthesin-1-like</fullName>
    </submittedName>
</protein>
<organism evidence="10 11">
    <name type="scientific">Gossypium australe</name>
    <dbReference type="NCBI Taxonomy" id="47621"/>
    <lineage>
        <taxon>Eukaryota</taxon>
        <taxon>Viridiplantae</taxon>
        <taxon>Streptophyta</taxon>
        <taxon>Embryophyta</taxon>
        <taxon>Tracheophyta</taxon>
        <taxon>Spermatophyta</taxon>
        <taxon>Magnoliopsida</taxon>
        <taxon>eudicotyledons</taxon>
        <taxon>Gunneridae</taxon>
        <taxon>Pentapetalae</taxon>
        <taxon>rosids</taxon>
        <taxon>malvids</taxon>
        <taxon>Malvales</taxon>
        <taxon>Malvaceae</taxon>
        <taxon>Malvoideae</taxon>
        <taxon>Gossypium</taxon>
    </lineage>
</organism>
<dbReference type="Gene3D" id="2.40.70.10">
    <property type="entry name" value="Acid Proteases"/>
    <property type="match status" value="2"/>
</dbReference>
<comment type="caution">
    <text evidence="10">The sequence shown here is derived from an EMBL/GenBank/DDBJ whole genome shotgun (WGS) entry which is preliminary data.</text>
</comment>
<feature type="domain" description="Peptidase A1" evidence="9">
    <location>
        <begin position="106"/>
        <end position="461"/>
    </location>
</feature>
<dbReference type="FunFam" id="2.40.70.10:FF:000033">
    <property type="entry name" value="Aspartyl protease family protein"/>
    <property type="match status" value="1"/>
</dbReference>
<name>A0A5B6W101_9ROSI</name>
<keyword evidence="5" id="KW-0325">Glycoprotein</keyword>
<keyword evidence="4" id="KW-0378">Hydrolase</keyword>
<accession>A0A5B6W101</accession>
<dbReference type="PROSITE" id="PS51767">
    <property type="entry name" value="PEPTIDASE_A1"/>
    <property type="match status" value="1"/>
</dbReference>
<dbReference type="AlphaFoldDB" id="A0A5B6W101"/>
<feature type="active site" evidence="6">
    <location>
        <position position="124"/>
    </location>
</feature>
<evidence type="ECO:0000256" key="5">
    <source>
        <dbReference type="ARBA" id="ARBA00023180"/>
    </source>
</evidence>
<dbReference type="InterPro" id="IPR021109">
    <property type="entry name" value="Peptidase_aspartic_dom_sf"/>
</dbReference>
<evidence type="ECO:0000256" key="7">
    <source>
        <dbReference type="SAM" id="MobiDB-lite"/>
    </source>
</evidence>
<gene>
    <name evidence="10" type="ORF">EPI10_025018</name>
</gene>
<evidence type="ECO:0000256" key="1">
    <source>
        <dbReference type="ARBA" id="ARBA00007447"/>
    </source>
</evidence>